<name>A0A174NWD3_9FIRM</name>
<gene>
    <name evidence="2" type="ORF">ERS852480_03489</name>
</gene>
<proteinExistence type="predicted"/>
<sequence>MPNIPNNTDWSATAAWIALAISIITPTISLLLNNIHQRKLKQLELMKHPLIITNNAKKHTKISLRKLHHISTH</sequence>
<dbReference type="EMBL" id="CZAB01000037">
    <property type="protein sequence ID" value="CUP51876.1"/>
    <property type="molecule type" value="Genomic_DNA"/>
</dbReference>
<dbReference type="RefSeq" id="WP_242857934.1">
    <property type="nucleotide sequence ID" value="NZ_CZAB01000037.1"/>
</dbReference>
<protein>
    <submittedName>
        <fullName evidence="2">Uncharacterized protein</fullName>
    </submittedName>
</protein>
<feature type="transmembrane region" description="Helical" evidence="1">
    <location>
        <begin position="12"/>
        <end position="32"/>
    </location>
</feature>
<evidence type="ECO:0000256" key="1">
    <source>
        <dbReference type="SAM" id="Phobius"/>
    </source>
</evidence>
<evidence type="ECO:0000313" key="3">
    <source>
        <dbReference type="Proteomes" id="UP000095512"/>
    </source>
</evidence>
<keyword evidence="1" id="KW-1133">Transmembrane helix</keyword>
<keyword evidence="1" id="KW-0812">Transmembrane</keyword>
<organism evidence="2 3">
    <name type="scientific">Enterocloster clostridioformis</name>
    <dbReference type="NCBI Taxonomy" id="1531"/>
    <lineage>
        <taxon>Bacteria</taxon>
        <taxon>Bacillati</taxon>
        <taxon>Bacillota</taxon>
        <taxon>Clostridia</taxon>
        <taxon>Lachnospirales</taxon>
        <taxon>Lachnospiraceae</taxon>
        <taxon>Enterocloster</taxon>
    </lineage>
</organism>
<accession>A0A174NWD3</accession>
<reference evidence="2 3" key="1">
    <citation type="submission" date="2015-09" db="EMBL/GenBank/DDBJ databases">
        <authorList>
            <consortium name="Pathogen Informatics"/>
        </authorList>
    </citation>
    <scope>NUCLEOTIDE SEQUENCE [LARGE SCALE GENOMIC DNA]</scope>
    <source>
        <strain evidence="2 3">2789STDY5834865</strain>
    </source>
</reference>
<dbReference type="Proteomes" id="UP000095512">
    <property type="component" value="Unassembled WGS sequence"/>
</dbReference>
<dbReference type="AlphaFoldDB" id="A0A174NWD3"/>
<keyword evidence="1" id="KW-0472">Membrane</keyword>
<evidence type="ECO:0000313" key="2">
    <source>
        <dbReference type="EMBL" id="CUP51876.1"/>
    </source>
</evidence>